<dbReference type="EMBL" id="NGKU01000001">
    <property type="protein sequence ID" value="OTN75715.1"/>
    <property type="molecule type" value="Genomic_DNA"/>
</dbReference>
<dbReference type="EC" id="1.8.4.11" evidence="5"/>
<reference evidence="7 8" key="1">
    <citation type="submission" date="2017-05" db="EMBL/GenBank/DDBJ databases">
        <title>The Genome Sequence of Enterococcus sp. 8G7_MSG3316.</title>
        <authorList>
            <consortium name="The Broad Institute Genomics Platform"/>
            <consortium name="The Broad Institute Genomic Center for Infectious Diseases"/>
            <person name="Earl A."/>
            <person name="Manson A."/>
            <person name="Schwartman J."/>
            <person name="Gilmore M."/>
            <person name="Abouelleil A."/>
            <person name="Cao P."/>
            <person name="Chapman S."/>
            <person name="Cusick C."/>
            <person name="Shea T."/>
            <person name="Young S."/>
            <person name="Neafsey D."/>
            <person name="Nusbaum C."/>
            <person name="Birren B."/>
        </authorList>
    </citation>
    <scope>NUCLEOTIDE SEQUENCE [LARGE SCALE GENOMIC DNA]</scope>
    <source>
        <strain evidence="7 8">8G7_MSG3316</strain>
    </source>
</reference>
<dbReference type="GO" id="GO:0033744">
    <property type="term" value="F:L-methionine:thioredoxin-disulfide S-oxidoreductase activity"/>
    <property type="evidence" value="ECO:0007669"/>
    <property type="project" value="RHEA"/>
</dbReference>
<comment type="similarity">
    <text evidence="1 5">Belongs to the MsrA Met sulfoxide reductase family.</text>
</comment>
<dbReference type="Gene3D" id="3.30.1060.10">
    <property type="entry name" value="Peptide methionine sulphoxide reductase MsrA"/>
    <property type="match status" value="1"/>
</dbReference>
<protein>
    <recommendedName>
        <fullName evidence="5">Peptide methionine sulfoxide reductase MsrA</fullName>
        <shortName evidence="5">Protein-methionine-S-oxide reductase</shortName>
        <ecNumber evidence="5">1.8.4.11</ecNumber>
    </recommendedName>
    <alternativeName>
        <fullName evidence="5">Peptide-methionine (S)-S-oxide reductase</fullName>
        <shortName evidence="5">Peptide Met(O) reductase</shortName>
    </alternativeName>
</protein>
<dbReference type="CDD" id="cd21059">
    <property type="entry name" value="LciA-like"/>
    <property type="match status" value="1"/>
</dbReference>
<name>A0A242A3V3_9ENTE</name>
<dbReference type="SUPFAM" id="SSF55068">
    <property type="entry name" value="Peptide methionine sulfoxide reductase"/>
    <property type="match status" value="1"/>
</dbReference>
<gene>
    <name evidence="5" type="primary">msrA</name>
    <name evidence="7" type="ORF">A5886_000791</name>
</gene>
<accession>A0A242A3V3</accession>
<evidence type="ECO:0000259" key="6">
    <source>
        <dbReference type="Pfam" id="PF01625"/>
    </source>
</evidence>
<dbReference type="OrthoDB" id="4174719at2"/>
<dbReference type="PANTHER" id="PTHR43774:SF1">
    <property type="entry name" value="PEPTIDE METHIONINE SULFOXIDE REDUCTASE MSRA 2"/>
    <property type="match status" value="1"/>
</dbReference>
<evidence type="ECO:0000256" key="4">
    <source>
        <dbReference type="ARBA" id="ARBA00048782"/>
    </source>
</evidence>
<comment type="caution">
    <text evidence="7">The sequence shown here is derived from an EMBL/GenBank/DDBJ whole genome shotgun (WGS) entry which is preliminary data.</text>
</comment>
<dbReference type="STRING" id="1834191.A5886_000791"/>
<keyword evidence="2 5" id="KW-0560">Oxidoreductase</keyword>
<comment type="function">
    <text evidence="5">Has an important function as a repair enzyme for proteins that have been inactivated by oxidation. Catalyzes the reversible oxidation-reduction of methionine sulfoxide in proteins to methionine.</text>
</comment>
<evidence type="ECO:0000256" key="3">
    <source>
        <dbReference type="ARBA" id="ARBA00047806"/>
    </source>
</evidence>
<comment type="catalytic activity">
    <reaction evidence="3 5">
        <text>L-methionyl-[protein] + [thioredoxin]-disulfide + H2O = L-methionyl-(S)-S-oxide-[protein] + [thioredoxin]-dithiol</text>
        <dbReference type="Rhea" id="RHEA:14217"/>
        <dbReference type="Rhea" id="RHEA-COMP:10698"/>
        <dbReference type="Rhea" id="RHEA-COMP:10700"/>
        <dbReference type="Rhea" id="RHEA-COMP:12313"/>
        <dbReference type="Rhea" id="RHEA-COMP:12315"/>
        <dbReference type="ChEBI" id="CHEBI:15377"/>
        <dbReference type="ChEBI" id="CHEBI:16044"/>
        <dbReference type="ChEBI" id="CHEBI:29950"/>
        <dbReference type="ChEBI" id="CHEBI:44120"/>
        <dbReference type="ChEBI" id="CHEBI:50058"/>
        <dbReference type="EC" id="1.8.4.11"/>
    </reaction>
</comment>
<sequence>MEANQEVLAALYNLILAEGTRQWERSQLIIAKNALENNQSQGLAQLEAVLRPLALRDNLSPDVMDFYQALTETTSIATPSFTKTPQRSMQAADTETAIFAGGCFWCMVEPFENHPGILSVLSGYTGGQLAHPTYDQVLTGHTGHVEAVEIIFDPAIITYQELLTIYWGVTDPTDAFGQFQDRGAHYRPIIFTTTKKQVQVAQASKNQLQETMKYLQPIVTEILPAKPFWPAENRHQQFYLKQPKRYRRIKRARKQLQQFKALSAWTKGVFGAKKS</sequence>
<organism evidence="7 8">
    <name type="scientific">Candidatus Enterococcus testudinis</name>
    <dbReference type="NCBI Taxonomy" id="1834191"/>
    <lineage>
        <taxon>Bacteria</taxon>
        <taxon>Bacillati</taxon>
        <taxon>Bacillota</taxon>
        <taxon>Bacilli</taxon>
        <taxon>Lactobacillales</taxon>
        <taxon>Enterococcaceae</taxon>
        <taxon>Enterococcus</taxon>
    </lineage>
</organism>
<dbReference type="AlphaFoldDB" id="A0A242A3V3"/>
<dbReference type="InterPro" id="IPR015046">
    <property type="entry name" value="LciA_Immunity-like"/>
</dbReference>
<dbReference type="InterPro" id="IPR036509">
    <property type="entry name" value="Met_Sox_Rdtase_MsrA_sf"/>
</dbReference>
<dbReference type="InterPro" id="IPR002569">
    <property type="entry name" value="Met_Sox_Rdtase_MsrA_dom"/>
</dbReference>
<dbReference type="Pfam" id="PF08951">
    <property type="entry name" value="EntA_Immun"/>
    <property type="match status" value="1"/>
</dbReference>
<dbReference type="RefSeq" id="WP_086273743.1">
    <property type="nucleotide sequence ID" value="NZ_NGKU01000001.1"/>
</dbReference>
<dbReference type="NCBIfam" id="TIGR00401">
    <property type="entry name" value="msrA"/>
    <property type="match status" value="1"/>
</dbReference>
<proteinExistence type="inferred from homology"/>
<evidence type="ECO:0000256" key="1">
    <source>
        <dbReference type="ARBA" id="ARBA00005591"/>
    </source>
</evidence>
<evidence type="ECO:0000313" key="8">
    <source>
        <dbReference type="Proteomes" id="UP000195043"/>
    </source>
</evidence>
<dbReference type="Pfam" id="PF01625">
    <property type="entry name" value="PMSR"/>
    <property type="match status" value="1"/>
</dbReference>
<feature type="active site" evidence="5">
    <location>
        <position position="103"/>
    </location>
</feature>
<feature type="domain" description="Peptide methionine sulphoxide reductase MsrA" evidence="6">
    <location>
        <begin position="96"/>
        <end position="247"/>
    </location>
</feature>
<dbReference type="GO" id="GO:0030153">
    <property type="term" value="P:bacteriocin immunity"/>
    <property type="evidence" value="ECO:0007669"/>
    <property type="project" value="InterPro"/>
</dbReference>
<keyword evidence="8" id="KW-1185">Reference proteome</keyword>
<dbReference type="PANTHER" id="PTHR43774">
    <property type="entry name" value="PEPTIDE METHIONINE SULFOXIDE REDUCTASE"/>
    <property type="match status" value="1"/>
</dbReference>
<evidence type="ECO:0000256" key="5">
    <source>
        <dbReference type="HAMAP-Rule" id="MF_01401"/>
    </source>
</evidence>
<evidence type="ECO:0000256" key="2">
    <source>
        <dbReference type="ARBA" id="ARBA00023002"/>
    </source>
</evidence>
<evidence type="ECO:0000313" key="7">
    <source>
        <dbReference type="EMBL" id="OTN75715.1"/>
    </source>
</evidence>
<dbReference type="Proteomes" id="UP000195043">
    <property type="component" value="Unassembled WGS sequence"/>
</dbReference>
<comment type="catalytic activity">
    <reaction evidence="4 5">
        <text>[thioredoxin]-disulfide + L-methionine + H2O = L-methionine (S)-S-oxide + [thioredoxin]-dithiol</text>
        <dbReference type="Rhea" id="RHEA:19993"/>
        <dbReference type="Rhea" id="RHEA-COMP:10698"/>
        <dbReference type="Rhea" id="RHEA-COMP:10700"/>
        <dbReference type="ChEBI" id="CHEBI:15377"/>
        <dbReference type="ChEBI" id="CHEBI:29950"/>
        <dbReference type="ChEBI" id="CHEBI:50058"/>
        <dbReference type="ChEBI" id="CHEBI:57844"/>
        <dbReference type="ChEBI" id="CHEBI:58772"/>
        <dbReference type="EC" id="1.8.4.11"/>
    </reaction>
</comment>
<dbReference type="GO" id="GO:0008113">
    <property type="term" value="F:peptide-methionine (S)-S-oxide reductase activity"/>
    <property type="evidence" value="ECO:0007669"/>
    <property type="project" value="UniProtKB-UniRule"/>
</dbReference>
<dbReference type="HAMAP" id="MF_01401">
    <property type="entry name" value="MsrA"/>
    <property type="match status" value="1"/>
</dbReference>